<proteinExistence type="predicted"/>
<evidence type="ECO:0000256" key="2">
    <source>
        <dbReference type="ARBA" id="ARBA00022777"/>
    </source>
</evidence>
<dbReference type="Pfam" id="PF13185">
    <property type="entry name" value="GAF_2"/>
    <property type="match status" value="1"/>
</dbReference>
<protein>
    <submittedName>
        <fullName evidence="6">GAF domain-containing protein</fullName>
    </submittedName>
</protein>
<dbReference type="AlphaFoldDB" id="A0A521EB07"/>
<dbReference type="InterPro" id="IPR003018">
    <property type="entry name" value="GAF"/>
</dbReference>
<feature type="domain" description="ANTAR" evidence="5">
    <location>
        <begin position="174"/>
        <end position="235"/>
    </location>
</feature>
<dbReference type="InterPro" id="IPR029016">
    <property type="entry name" value="GAF-like_dom_sf"/>
</dbReference>
<dbReference type="PIRSF" id="PIRSF036625">
    <property type="entry name" value="GAF_ANTAR"/>
    <property type="match status" value="1"/>
</dbReference>
<dbReference type="GO" id="GO:0016301">
    <property type="term" value="F:kinase activity"/>
    <property type="evidence" value="ECO:0007669"/>
    <property type="project" value="UniProtKB-KW"/>
</dbReference>
<evidence type="ECO:0000256" key="4">
    <source>
        <dbReference type="ARBA" id="ARBA00023163"/>
    </source>
</evidence>
<name>A0A521EB07_9ACTN</name>
<sequence>MSTAHTGGSDPPLDPRVAFAELSKIMLSEQQLSETLGRVAELAKQTITGAADVSVTLMDDGHVTSVAFTGALSAQLDERQYEAGFGPCMDAALSGATVTIEDTAADPTYPDFSRVAARRGITHTMSIGLPVARQTIGALNIYGTADGSFDAATQELATAFASYAAVAVANAGVYASTATLAANLQRALQSRAVIDQAKGILMGRHRITADAAFDMLSAQSQDTNRKLREIAGDLVDEVQHTDSA</sequence>
<accession>A0A521EB07</accession>
<dbReference type="InterPro" id="IPR012074">
    <property type="entry name" value="GAF_ANTAR"/>
</dbReference>
<dbReference type="PROSITE" id="PS50921">
    <property type="entry name" value="ANTAR"/>
    <property type="match status" value="1"/>
</dbReference>
<evidence type="ECO:0000256" key="3">
    <source>
        <dbReference type="ARBA" id="ARBA00023015"/>
    </source>
</evidence>
<evidence type="ECO:0000313" key="7">
    <source>
        <dbReference type="Proteomes" id="UP000317484"/>
    </source>
</evidence>
<gene>
    <name evidence="6" type="ORF">SAMN06273567_104394</name>
</gene>
<dbReference type="InterPro" id="IPR036388">
    <property type="entry name" value="WH-like_DNA-bd_sf"/>
</dbReference>
<dbReference type="RefSeq" id="WP_142458967.1">
    <property type="nucleotide sequence ID" value="NZ_FXTJ01000004.1"/>
</dbReference>
<reference evidence="6 7" key="1">
    <citation type="submission" date="2017-05" db="EMBL/GenBank/DDBJ databases">
        <authorList>
            <person name="Varghese N."/>
            <person name="Submissions S."/>
        </authorList>
    </citation>
    <scope>NUCLEOTIDE SEQUENCE [LARGE SCALE GENOMIC DNA]</scope>
    <source>
        <strain evidence="6 7">DSM 46834</strain>
    </source>
</reference>
<evidence type="ECO:0000259" key="5">
    <source>
        <dbReference type="PROSITE" id="PS50921"/>
    </source>
</evidence>
<dbReference type="Proteomes" id="UP000317484">
    <property type="component" value="Unassembled WGS sequence"/>
</dbReference>
<dbReference type="InterPro" id="IPR005561">
    <property type="entry name" value="ANTAR"/>
</dbReference>
<keyword evidence="2" id="KW-0418">Kinase</keyword>
<evidence type="ECO:0000313" key="6">
    <source>
        <dbReference type="EMBL" id="SMO81107.1"/>
    </source>
</evidence>
<dbReference type="SUPFAM" id="SSF52172">
    <property type="entry name" value="CheY-like"/>
    <property type="match status" value="1"/>
</dbReference>
<keyword evidence="1" id="KW-0808">Transferase</keyword>
<dbReference type="EMBL" id="FXTJ01000004">
    <property type="protein sequence ID" value="SMO81107.1"/>
    <property type="molecule type" value="Genomic_DNA"/>
</dbReference>
<evidence type="ECO:0000256" key="1">
    <source>
        <dbReference type="ARBA" id="ARBA00022679"/>
    </source>
</evidence>
<keyword evidence="7" id="KW-1185">Reference proteome</keyword>
<dbReference type="Gene3D" id="3.30.450.40">
    <property type="match status" value="1"/>
</dbReference>
<organism evidence="6 7">
    <name type="scientific">Geodermatophilus aquaeductus</name>
    <dbReference type="NCBI Taxonomy" id="1564161"/>
    <lineage>
        <taxon>Bacteria</taxon>
        <taxon>Bacillati</taxon>
        <taxon>Actinomycetota</taxon>
        <taxon>Actinomycetes</taxon>
        <taxon>Geodermatophilales</taxon>
        <taxon>Geodermatophilaceae</taxon>
        <taxon>Geodermatophilus</taxon>
    </lineage>
</organism>
<dbReference type="SUPFAM" id="SSF55781">
    <property type="entry name" value="GAF domain-like"/>
    <property type="match status" value="1"/>
</dbReference>
<dbReference type="Pfam" id="PF03861">
    <property type="entry name" value="ANTAR"/>
    <property type="match status" value="1"/>
</dbReference>
<dbReference type="Gene3D" id="1.10.10.10">
    <property type="entry name" value="Winged helix-like DNA-binding domain superfamily/Winged helix DNA-binding domain"/>
    <property type="match status" value="1"/>
</dbReference>
<dbReference type="SMART" id="SM00065">
    <property type="entry name" value="GAF"/>
    <property type="match status" value="1"/>
</dbReference>
<keyword evidence="3" id="KW-0805">Transcription regulation</keyword>
<keyword evidence="4" id="KW-0804">Transcription</keyword>
<dbReference type="InterPro" id="IPR011006">
    <property type="entry name" value="CheY-like_superfamily"/>
</dbReference>
<dbReference type="SMART" id="SM01012">
    <property type="entry name" value="ANTAR"/>
    <property type="match status" value="1"/>
</dbReference>
<dbReference type="GO" id="GO:0003723">
    <property type="term" value="F:RNA binding"/>
    <property type="evidence" value="ECO:0007669"/>
    <property type="project" value="InterPro"/>
</dbReference>